<evidence type="ECO:0000313" key="2">
    <source>
        <dbReference type="Proteomes" id="UP000029267"/>
    </source>
</evidence>
<reference evidence="1 2" key="1">
    <citation type="journal article" date="2014" name="Genome Announc.">
        <title>Draft Genome Sequence of Geobacillus icigianus Strain G1w1T Isolated from Hot Springs in the Valley of Geysers, Kamchatka (Russian Federation).</title>
        <authorList>
            <person name="Bryanskaya A.V."/>
            <person name="Rozanov A.S."/>
            <person name="Logacheva M.D."/>
            <person name="Kotenko A.V."/>
            <person name="Peltek S.E."/>
        </authorList>
    </citation>
    <scope>NUCLEOTIDE SEQUENCE [LARGE SCALE GENOMIC DNA]</scope>
    <source>
        <strain evidence="1 2">G1w1</strain>
    </source>
</reference>
<proteinExistence type="predicted"/>
<dbReference type="InterPro" id="IPR020108">
    <property type="entry name" value="Spore_coat_CotD"/>
</dbReference>
<dbReference type="EMBL" id="JPYA02000001">
    <property type="protein sequence ID" value="MEB3749882.1"/>
    <property type="molecule type" value="Genomic_DNA"/>
</dbReference>
<keyword evidence="2" id="KW-1185">Reference proteome</keyword>
<name>A0ABU6BDG7_9BACL</name>
<gene>
    <name evidence="1" type="ORF">EP10_000721</name>
</gene>
<sequence>MHCPPHVTAPIVHPPQCCVQHHFQATIVPHIHPSHTTHVYHHLYEHQHYFPHTESAVAQAANRHVYCPAPMPGWGPFPAPPMR</sequence>
<comment type="caution">
    <text evidence="1">The sequence shown here is derived from an EMBL/GenBank/DDBJ whole genome shotgun (WGS) entry which is preliminary data.</text>
</comment>
<protein>
    <recommendedName>
        <fullName evidence="3">Spore coat protein CotH</fullName>
    </recommendedName>
</protein>
<accession>A0ABU6BDG7</accession>
<evidence type="ECO:0008006" key="3">
    <source>
        <dbReference type="Google" id="ProtNLM"/>
    </source>
</evidence>
<dbReference type="RefSeq" id="WP_081897222.1">
    <property type="nucleotide sequence ID" value="NZ_CP187452.1"/>
</dbReference>
<evidence type="ECO:0000313" key="1">
    <source>
        <dbReference type="EMBL" id="MEB3749882.1"/>
    </source>
</evidence>
<dbReference type="Proteomes" id="UP000029267">
    <property type="component" value="Unassembled WGS sequence"/>
</dbReference>
<organism evidence="1 2">
    <name type="scientific">Geobacillus icigianus</name>
    <dbReference type="NCBI Taxonomy" id="1430331"/>
    <lineage>
        <taxon>Bacteria</taxon>
        <taxon>Bacillati</taxon>
        <taxon>Bacillota</taxon>
        <taxon>Bacilli</taxon>
        <taxon>Bacillales</taxon>
        <taxon>Anoxybacillaceae</taxon>
        <taxon>Geobacillus</taxon>
    </lineage>
</organism>
<dbReference type="Pfam" id="PF11122">
    <property type="entry name" value="Spore-coat_CotD"/>
    <property type="match status" value="1"/>
</dbReference>